<keyword evidence="2" id="KW-1185">Reference proteome</keyword>
<evidence type="ECO:0000313" key="2">
    <source>
        <dbReference type="Proteomes" id="UP000254649"/>
    </source>
</evidence>
<evidence type="ECO:0000313" key="1">
    <source>
        <dbReference type="EMBL" id="SUT90294.1"/>
    </source>
</evidence>
<sequence>MKILLISYLCIILSGCYVKTNGTIGLDWNMRNINDSMFYHQVSICFSEQKQIAKSNVKYTEKIDTDILNKCIKNTDYKFVSDPEYRIIK</sequence>
<proteinExistence type="predicted"/>
<gene>
    <name evidence="1" type="ORF">NCTC10801_01188</name>
</gene>
<accession>A0A380TQC8</accession>
<dbReference type="EMBL" id="UFRQ01000003">
    <property type="protein sequence ID" value="SUT90294.1"/>
    <property type="molecule type" value="Genomic_DNA"/>
</dbReference>
<organism evidence="1 2">
    <name type="scientific">[Actinobacillus] rossii</name>
    <dbReference type="NCBI Taxonomy" id="123820"/>
    <lineage>
        <taxon>Bacteria</taxon>
        <taxon>Pseudomonadati</taxon>
        <taxon>Pseudomonadota</taxon>
        <taxon>Gammaproteobacteria</taxon>
        <taxon>Pasteurellales</taxon>
        <taxon>Pasteurellaceae</taxon>
    </lineage>
</organism>
<reference evidence="1 2" key="1">
    <citation type="submission" date="2018-06" db="EMBL/GenBank/DDBJ databases">
        <authorList>
            <consortium name="Pathogen Informatics"/>
            <person name="Doyle S."/>
        </authorList>
    </citation>
    <scope>NUCLEOTIDE SEQUENCE [LARGE SCALE GENOMIC DNA]</scope>
    <source>
        <strain evidence="1 2">NCTC10801</strain>
    </source>
</reference>
<dbReference type="Proteomes" id="UP000254649">
    <property type="component" value="Unassembled WGS sequence"/>
</dbReference>
<name>A0A380TQC8_9PAST</name>
<dbReference type="PROSITE" id="PS51257">
    <property type="entry name" value="PROKAR_LIPOPROTEIN"/>
    <property type="match status" value="1"/>
</dbReference>
<evidence type="ECO:0008006" key="3">
    <source>
        <dbReference type="Google" id="ProtNLM"/>
    </source>
</evidence>
<dbReference type="AlphaFoldDB" id="A0A380TQC8"/>
<protein>
    <recommendedName>
        <fullName evidence="3">Lipoprotein</fullName>
    </recommendedName>
</protein>